<comment type="similarity">
    <text evidence="1">Belongs to the nodaviridae RNA polymerase family.</text>
</comment>
<evidence type="ECO:0000256" key="2">
    <source>
        <dbReference type="ARBA" id="ARBA00022679"/>
    </source>
</evidence>
<dbReference type="SUPFAM" id="SSF56672">
    <property type="entry name" value="DNA/RNA polymerases"/>
    <property type="match status" value="1"/>
</dbReference>
<protein>
    <recommendedName>
        <fullName evidence="4">RNA replicase</fullName>
    </recommendedName>
</protein>
<organism evidence="7">
    <name type="scientific">Hubei noda-like virus 22</name>
    <dbReference type="NCBI Taxonomy" id="1922978"/>
    <lineage>
        <taxon>Viruses</taxon>
        <taxon>Riboviria</taxon>
    </lineage>
</organism>
<dbReference type="InterPro" id="IPR043647">
    <property type="entry name" value="Noda_Vmethyltr_dom"/>
</dbReference>
<dbReference type="InterPro" id="IPR043502">
    <property type="entry name" value="DNA/RNA_pol_sf"/>
</dbReference>
<feature type="compositionally biased region" description="Polar residues" evidence="5">
    <location>
        <begin position="963"/>
        <end position="973"/>
    </location>
</feature>
<evidence type="ECO:0000313" key="7">
    <source>
        <dbReference type="EMBL" id="APG76466.1"/>
    </source>
</evidence>
<dbReference type="Pfam" id="PF19222">
    <property type="entry name" value="Noda_Vmethyltr"/>
    <property type="match status" value="1"/>
</dbReference>
<keyword evidence="2" id="KW-0808">Transferase</keyword>
<feature type="compositionally biased region" description="Polar residues" evidence="5">
    <location>
        <begin position="1021"/>
        <end position="1032"/>
    </location>
</feature>
<reference evidence="7" key="1">
    <citation type="journal article" date="2016" name="Nature">
        <title>Redefining the invertebrate RNA virosphere.</title>
        <authorList>
            <person name="Shi M."/>
            <person name="Lin X.D."/>
            <person name="Tian J.H."/>
            <person name="Chen L.J."/>
            <person name="Chen X."/>
            <person name="Li C.X."/>
            <person name="Qin X.C."/>
            <person name="Li J."/>
            <person name="Cao J.P."/>
            <person name="Eden J.S."/>
            <person name="Buchmann J."/>
            <person name="Wang W."/>
            <person name="Xu J."/>
            <person name="Holmes E.C."/>
            <person name="Zhang Y.Z."/>
        </authorList>
    </citation>
    <scope>NUCLEOTIDE SEQUENCE</scope>
    <source>
        <strain evidence="7">WGML142106</strain>
    </source>
</reference>
<feature type="region of interest" description="Disordered" evidence="5">
    <location>
        <begin position="890"/>
        <end position="909"/>
    </location>
</feature>
<keyword evidence="3" id="KW-0548">Nucleotidyltransferase</keyword>
<evidence type="ECO:0000256" key="4">
    <source>
        <dbReference type="ARBA" id="ARBA00032757"/>
    </source>
</evidence>
<evidence type="ECO:0000256" key="3">
    <source>
        <dbReference type="ARBA" id="ARBA00022695"/>
    </source>
</evidence>
<dbReference type="CDD" id="cd23173">
    <property type="entry name" value="ps-ssRNAv_Nodaviridae_RdRp"/>
    <property type="match status" value="1"/>
</dbReference>
<feature type="region of interest" description="Disordered" evidence="5">
    <location>
        <begin position="918"/>
        <end position="1043"/>
    </location>
</feature>
<dbReference type="EMBL" id="KX883195">
    <property type="protein sequence ID" value="APG76466.1"/>
    <property type="molecule type" value="Genomic_RNA"/>
</dbReference>
<feature type="compositionally biased region" description="Basic and acidic residues" evidence="5">
    <location>
        <begin position="931"/>
        <end position="941"/>
    </location>
</feature>
<accession>A0A1L3KGD2</accession>
<evidence type="ECO:0000256" key="1">
    <source>
        <dbReference type="ARBA" id="ARBA00007751"/>
    </source>
</evidence>
<proteinExistence type="inferred from homology"/>
<evidence type="ECO:0000259" key="6">
    <source>
        <dbReference type="Pfam" id="PF19222"/>
    </source>
</evidence>
<feature type="domain" description="Nodavirus methyltransferase" evidence="6">
    <location>
        <begin position="103"/>
        <end position="245"/>
    </location>
</feature>
<name>A0A1L3KGD2_9VIRU</name>
<feature type="compositionally biased region" description="Basic residues" evidence="5">
    <location>
        <begin position="1034"/>
        <end position="1043"/>
    </location>
</feature>
<feature type="compositionally biased region" description="Polar residues" evidence="5">
    <location>
        <begin position="993"/>
        <end position="1013"/>
    </location>
</feature>
<sequence>MEYCTMVKDIFGESQIAQSQLYVGLTSALSRPTIKFLLFASGCSVVVHCISEFWGYAAIAPYPQSTGNRVTRALQRAVIDKTKTPIKVKFYPLDSLRTTTPKRAVENGHAVSGAVRDSARRLIDEAIKVVGGAKFELNPNPNSTEGQRNHFHFAVGDLAQDFQNQTPSEDAFIVGIDIDYYVTEPDVLLEHMRPVILHTFNPKKVSGFDADSPFTIKNNLVEYKVSGGAAWVHPVWDWCESGEFITSRVRQTIRQWILTLPLKLLGLQKVGYHKIHHCRPWSDCPDRALVYTVPQYTTWRFRWINNEINTRKLKLIKYQDETKPGWNRLEYVTNDNTLMVSIGREGEHAQITIEKEKLDMLSGLGATQSVNARLIGMGHKDPLYTSIIVQYYTGKKVVSPVVSTIYKPTMPRVHWPITSDADVPEVSARQYTKPIITDSMMMPMIKRWETMSESIERRVTFVANDKKPNDFIARVAEEFVMLMNSGISNLHPLTIEETIDRLNKPSQQLQLRAVFEIIGVEPRQLIESFNKNEPGMKSSRIISGFSDILFILKVSRYTLAYSDKVLHADHNKHWYYPGRNPTEIVDGVCEFTSECDGEVIETDFSNLDGRVSGWMQRNIAQKAMINAFSLEYRDEIISFMDTIIHCPAKAKRFGFRYDPGMGVKSGSPTTTPHNTQYNACVEYTALKFEYPDALPEHLFQMIGPKCGDDGLARATIQKSINKSARAYGLELKVERYNPEIGLCFLSRVFIDPLATNTTMQDPLRTLRKLHLTTRDPTIPLADAACDRVDGYLCTDAITPLISDYCKMVLRLYEPKSSSLEIRNKRRSRNKEKPYWLTCDGSWPQHPQDIPAMKQILINRTGIDEDQVDKLIGRFTAMVDVWEPFTHDTENNGAAHTIDEEGIVPGSVDDSFTKLNEAKQTRANAGNSRTKIKSDNGPKEQPRTTQGGSAKMENLNGGTYKAHCSSTHRQSQNMAGERGPRLLPGGVGGLRKGYNQTKPSRDQPSPTRFQTNYRIWSGPPKKNSNVQNTTTGVRQPHRPRTTQT</sequence>
<dbReference type="GO" id="GO:0016779">
    <property type="term" value="F:nucleotidyltransferase activity"/>
    <property type="evidence" value="ECO:0007669"/>
    <property type="project" value="UniProtKB-KW"/>
</dbReference>
<evidence type="ECO:0000256" key="5">
    <source>
        <dbReference type="SAM" id="MobiDB-lite"/>
    </source>
</evidence>